<dbReference type="PANTHER" id="PTHR10293:SF16">
    <property type="entry name" value="GLUTAREDOXIN-RELATED PROTEIN 5, MITOCHONDRIAL"/>
    <property type="match status" value="1"/>
</dbReference>
<dbReference type="Gene3D" id="3.40.30.10">
    <property type="entry name" value="Glutaredoxin"/>
    <property type="match status" value="1"/>
</dbReference>
<keyword evidence="5" id="KW-0676">Redox-active center</keyword>
<dbReference type="CDD" id="cd03028">
    <property type="entry name" value="GRX_PICOT_like"/>
    <property type="match status" value="1"/>
</dbReference>
<evidence type="ECO:0000256" key="1">
    <source>
        <dbReference type="ARBA" id="ARBA00022714"/>
    </source>
</evidence>
<dbReference type="SUPFAM" id="SSF52833">
    <property type="entry name" value="Thioredoxin-like"/>
    <property type="match status" value="1"/>
</dbReference>
<dbReference type="Proteomes" id="UP000789595">
    <property type="component" value="Unassembled WGS sequence"/>
</dbReference>
<dbReference type="InterPro" id="IPR033658">
    <property type="entry name" value="GRX_PICOT-like"/>
</dbReference>
<dbReference type="Pfam" id="PF00462">
    <property type="entry name" value="Glutaredoxin"/>
    <property type="match status" value="1"/>
</dbReference>
<comment type="caution">
    <text evidence="7">The sequence shown here is derived from an EMBL/GenBank/DDBJ whole genome shotgun (WGS) entry which is preliminary data.</text>
</comment>
<dbReference type="GO" id="GO:0046872">
    <property type="term" value="F:metal ion binding"/>
    <property type="evidence" value="ECO:0007669"/>
    <property type="project" value="UniProtKB-KW"/>
</dbReference>
<dbReference type="PANTHER" id="PTHR10293">
    <property type="entry name" value="GLUTAREDOXIN FAMILY MEMBER"/>
    <property type="match status" value="1"/>
</dbReference>
<evidence type="ECO:0000256" key="3">
    <source>
        <dbReference type="ARBA" id="ARBA00023004"/>
    </source>
</evidence>
<dbReference type="GO" id="GO:0005759">
    <property type="term" value="C:mitochondrial matrix"/>
    <property type="evidence" value="ECO:0007669"/>
    <property type="project" value="TreeGrafter"/>
</dbReference>
<evidence type="ECO:0000256" key="5">
    <source>
        <dbReference type="ARBA" id="ARBA00023284"/>
    </source>
</evidence>
<sequence>RVYTRQRRTRRDMSLLRLASRLPRAAARHNLRCLSGSHSDFETVRKKVPATAEGVQAMIKEQARRGGTPVMLYMKGTPQQPQCGFSQQVCRVLHATGVEFDSVNVLEDESIREGVKQYSEWPTIPQLYVGGEFIGGCDIVTEAFQSGELDETFRAAGVKK</sequence>
<keyword evidence="1" id="KW-0001">2Fe-2S</keyword>
<dbReference type="InterPro" id="IPR002109">
    <property type="entry name" value="Glutaredoxin"/>
</dbReference>
<name>A0A8J2SLX1_9STRA</name>
<accession>A0A8J2SLX1</accession>
<dbReference type="InterPro" id="IPR004480">
    <property type="entry name" value="Monothiol_GRX-rel"/>
</dbReference>
<reference evidence="7" key="1">
    <citation type="submission" date="2021-11" db="EMBL/GenBank/DDBJ databases">
        <authorList>
            <consortium name="Genoscope - CEA"/>
            <person name="William W."/>
        </authorList>
    </citation>
    <scope>NUCLEOTIDE SEQUENCE</scope>
</reference>
<dbReference type="OrthoDB" id="415696at2759"/>
<dbReference type="InterPro" id="IPR036249">
    <property type="entry name" value="Thioredoxin-like_sf"/>
</dbReference>
<dbReference type="NCBIfam" id="TIGR00365">
    <property type="entry name" value="Grx4 family monothiol glutaredoxin"/>
    <property type="match status" value="1"/>
</dbReference>
<protein>
    <recommendedName>
        <fullName evidence="6">Glutaredoxin domain-containing protein</fullName>
    </recommendedName>
</protein>
<organism evidence="7 8">
    <name type="scientific">Pelagomonas calceolata</name>
    <dbReference type="NCBI Taxonomy" id="35677"/>
    <lineage>
        <taxon>Eukaryota</taxon>
        <taxon>Sar</taxon>
        <taxon>Stramenopiles</taxon>
        <taxon>Ochrophyta</taxon>
        <taxon>Pelagophyceae</taxon>
        <taxon>Pelagomonadales</taxon>
        <taxon>Pelagomonadaceae</taxon>
        <taxon>Pelagomonas</taxon>
    </lineage>
</organism>
<feature type="domain" description="Glutaredoxin" evidence="6">
    <location>
        <begin position="70"/>
        <end position="134"/>
    </location>
</feature>
<dbReference type="PROSITE" id="PS51354">
    <property type="entry name" value="GLUTAREDOXIN_2"/>
    <property type="match status" value="1"/>
</dbReference>
<keyword evidence="4" id="KW-0411">Iron-sulfur</keyword>
<keyword evidence="3" id="KW-0408">Iron</keyword>
<evidence type="ECO:0000259" key="6">
    <source>
        <dbReference type="Pfam" id="PF00462"/>
    </source>
</evidence>
<dbReference type="GO" id="GO:0051537">
    <property type="term" value="F:2 iron, 2 sulfur cluster binding"/>
    <property type="evidence" value="ECO:0007669"/>
    <property type="project" value="UniProtKB-KW"/>
</dbReference>
<evidence type="ECO:0000256" key="2">
    <source>
        <dbReference type="ARBA" id="ARBA00022723"/>
    </source>
</evidence>
<evidence type="ECO:0000256" key="4">
    <source>
        <dbReference type="ARBA" id="ARBA00023014"/>
    </source>
</evidence>
<dbReference type="AlphaFoldDB" id="A0A8J2SLX1"/>
<gene>
    <name evidence="7" type="ORF">PECAL_4P05610</name>
</gene>
<feature type="non-terminal residue" evidence="7">
    <location>
        <position position="1"/>
    </location>
</feature>
<keyword evidence="2" id="KW-0479">Metal-binding</keyword>
<keyword evidence="8" id="KW-1185">Reference proteome</keyword>
<evidence type="ECO:0000313" key="7">
    <source>
        <dbReference type="EMBL" id="CAH0373371.1"/>
    </source>
</evidence>
<evidence type="ECO:0000313" key="8">
    <source>
        <dbReference type="Proteomes" id="UP000789595"/>
    </source>
</evidence>
<dbReference type="FunFam" id="3.40.30.10:FF:000005">
    <property type="entry name" value="Glutaredoxin 5"/>
    <property type="match status" value="1"/>
</dbReference>
<dbReference type="EMBL" id="CAKKNE010000004">
    <property type="protein sequence ID" value="CAH0373371.1"/>
    <property type="molecule type" value="Genomic_DNA"/>
</dbReference>
<proteinExistence type="predicted"/>